<feature type="transmembrane region" description="Helical" evidence="6">
    <location>
        <begin position="163"/>
        <end position="182"/>
    </location>
</feature>
<keyword evidence="2" id="KW-1003">Cell membrane</keyword>
<organism evidence="7 8">
    <name type="scientific">Streptomyces avidinii</name>
    <dbReference type="NCBI Taxonomy" id="1895"/>
    <lineage>
        <taxon>Bacteria</taxon>
        <taxon>Bacillati</taxon>
        <taxon>Actinomycetota</taxon>
        <taxon>Actinomycetes</taxon>
        <taxon>Kitasatosporales</taxon>
        <taxon>Streptomycetaceae</taxon>
        <taxon>Streptomyces</taxon>
    </lineage>
</organism>
<feature type="transmembrane region" description="Helical" evidence="6">
    <location>
        <begin position="239"/>
        <end position="261"/>
    </location>
</feature>
<keyword evidence="3 6" id="KW-0812">Transmembrane</keyword>
<dbReference type="RefSeq" id="WP_229920252.1">
    <property type="nucleotide sequence ID" value="NZ_BMVL01000003.1"/>
</dbReference>
<evidence type="ECO:0000256" key="3">
    <source>
        <dbReference type="ARBA" id="ARBA00022692"/>
    </source>
</evidence>
<comment type="subcellular location">
    <subcellularLocation>
        <location evidence="1">Cell membrane</location>
        <topology evidence="1">Multi-pass membrane protein</topology>
    </subcellularLocation>
</comment>
<evidence type="ECO:0000313" key="8">
    <source>
        <dbReference type="Proteomes" id="UP001519310"/>
    </source>
</evidence>
<sequence length="283" mass="30734">MAASAKRLQERAETRFPVITNVTERMVVVNIFDSATRLAAQCFLTAVPLFFVIASFAPATVRDQMVSSVRTMFGLTGQADAQLEDVFDGSGEDDVRNAVGVVGAVIVLLSATAVSRAMQRLCRRAWQVPRAGTRIAIWRWFVWIAAWMGLLIVQGPVREGFGLGLWLGIPLTLLFQTGAWWWSQHLLLDGMIRWPPLLPGALLTAAAITALSLGARVYMPIALNRSLAAYGSTGSVFVILSWLIVLCVAVAIGITTGATLAQEPYLARRLGSPAPSGRREERP</sequence>
<dbReference type="Pfam" id="PF03631">
    <property type="entry name" value="Virul_fac_BrkB"/>
    <property type="match status" value="1"/>
</dbReference>
<keyword evidence="5 6" id="KW-0472">Membrane</keyword>
<proteinExistence type="predicted"/>
<evidence type="ECO:0000256" key="1">
    <source>
        <dbReference type="ARBA" id="ARBA00004651"/>
    </source>
</evidence>
<dbReference type="EMBL" id="JAGGLQ010000004">
    <property type="protein sequence ID" value="MBP2037243.1"/>
    <property type="molecule type" value="Genomic_DNA"/>
</dbReference>
<evidence type="ECO:0000256" key="6">
    <source>
        <dbReference type="SAM" id="Phobius"/>
    </source>
</evidence>
<dbReference type="PANTHER" id="PTHR30213">
    <property type="entry name" value="INNER MEMBRANE PROTEIN YHJD"/>
    <property type="match status" value="1"/>
</dbReference>
<feature type="transmembrane region" description="Helical" evidence="6">
    <location>
        <begin position="38"/>
        <end position="57"/>
    </location>
</feature>
<dbReference type="PANTHER" id="PTHR30213:SF0">
    <property type="entry name" value="UPF0761 MEMBRANE PROTEIN YIHY"/>
    <property type="match status" value="1"/>
</dbReference>
<gene>
    <name evidence="7" type="ORF">J2Z77_003043</name>
</gene>
<name>A0ABS4L569_STRAV</name>
<accession>A0ABS4L569</accession>
<keyword evidence="4 6" id="KW-1133">Transmembrane helix</keyword>
<evidence type="ECO:0000256" key="5">
    <source>
        <dbReference type="ARBA" id="ARBA00023136"/>
    </source>
</evidence>
<protein>
    <submittedName>
        <fullName evidence="7">Membrane protein</fullName>
    </submittedName>
</protein>
<evidence type="ECO:0000256" key="4">
    <source>
        <dbReference type="ARBA" id="ARBA00022989"/>
    </source>
</evidence>
<dbReference type="Proteomes" id="UP001519310">
    <property type="component" value="Unassembled WGS sequence"/>
</dbReference>
<evidence type="ECO:0000256" key="2">
    <source>
        <dbReference type="ARBA" id="ARBA00022475"/>
    </source>
</evidence>
<dbReference type="InterPro" id="IPR017039">
    <property type="entry name" value="Virul_fac_BrkB"/>
</dbReference>
<reference evidence="7 8" key="1">
    <citation type="submission" date="2021-03" db="EMBL/GenBank/DDBJ databases">
        <title>Genomic Encyclopedia of Type Strains, Phase IV (KMG-IV): sequencing the most valuable type-strain genomes for metagenomic binning, comparative biology and taxonomic classification.</title>
        <authorList>
            <person name="Goeker M."/>
        </authorList>
    </citation>
    <scope>NUCLEOTIDE SEQUENCE [LARGE SCALE GENOMIC DNA]</scope>
    <source>
        <strain evidence="7 8">DSM 40526</strain>
    </source>
</reference>
<feature type="transmembrane region" description="Helical" evidence="6">
    <location>
        <begin position="98"/>
        <end position="115"/>
    </location>
</feature>
<keyword evidence="8" id="KW-1185">Reference proteome</keyword>
<feature type="transmembrane region" description="Helical" evidence="6">
    <location>
        <begin position="194"/>
        <end position="219"/>
    </location>
</feature>
<evidence type="ECO:0000313" key="7">
    <source>
        <dbReference type="EMBL" id="MBP2037243.1"/>
    </source>
</evidence>
<feature type="transmembrane region" description="Helical" evidence="6">
    <location>
        <begin position="136"/>
        <end position="157"/>
    </location>
</feature>
<comment type="caution">
    <text evidence="7">The sequence shown here is derived from an EMBL/GenBank/DDBJ whole genome shotgun (WGS) entry which is preliminary data.</text>
</comment>